<keyword evidence="3" id="KW-1003">Cell membrane</keyword>
<dbReference type="AlphaFoldDB" id="A0A8S4S6G1"/>
<sequence>MGSQCQDMELRLRMKMVKCERFKTFQSEPTNKKFFDNELGSMHQLKLLSDENDRDKATQADFPVPVEQEQREVEEEEEEQQREEVKEERKKKAKEVGIAKQKEEITEKQEAKVEEVRKEEVTKVEEEEIPEIIKINFALFRDEVRRIDMVLVVHDDATSKKDRLKLDFVTNILRTGLEIEIEPGLMPIHKHLCFIKIHAPDCVLNEYGKVFAVRRFFVDNRLQLMGASNKNILDKIRNIFRFRYYKNHEMEWLKIIRSNYTTPDGYSYYERSIIVYKILRHLPFGDYANQYGIHRLLKRNIILDAYALHDGPYFYAPRQTPQGSNGRQILFYNWAGLHNLFQSQPIHLIQEYFGPKIAFYYTFYEFYNAALILPSIAGVVSILMRYADVNKKEVDALERLVCKKKLEYDMCPECDSNVTLHYGVTFTRCYMRPMKDYCTSMKINGHLDHPSVNYYSIVIMLWVMVFVSLWRRKEYVLNWMWEVGGHDSYYKTSTRPEFEIDYTNPRRSARTAMKYDESGYYKVIRIFAPIVHAILCFLGSMILMDELKMKYDNFSNSFETTEKKPKLRDYYIMAMFQAGYTLLMSVVEALLHNLYYIIVDLENHKSLEAYERSLVKKQFELSYVLIFSFMGYYGWTVGRQLQYRGRCQWNSFLPLRKFIIFINHYIRTPWTSTMKTKGQDCRRYCWPFTCIIELSILLIVMLFLKEVVFRIIFNVYRTVTDYNEARKINKTIPCWEREYKLKEFNEATLTRKYMHLAVQFSLVTFFVVAFPLAPLVVLIINVWDIRHSATTLLLASRRPHLIRGPGIGAWSNVFVFLAYAAVIFNILTLAFTTKMAQRYFLQSNDIDVIKTFDLVLYPAIIYYDYAEIQEMKCTQYFLRRYLYSSPPGYPNYYLLGTRPPRSDTLALEYYIFIKIELEFLFRFLTCMLGIAVIIQYFVLSRSRKDVEKTMDKEKKIKNLYAHYNYVENKK</sequence>
<comment type="similarity">
    <text evidence="2 8">Belongs to the anoctamin family.</text>
</comment>
<evidence type="ECO:0000313" key="12">
    <source>
        <dbReference type="EMBL" id="CAH2252422.1"/>
    </source>
</evidence>
<evidence type="ECO:0000259" key="11">
    <source>
        <dbReference type="Pfam" id="PF16178"/>
    </source>
</evidence>
<keyword evidence="13" id="KW-1185">Reference proteome</keyword>
<evidence type="ECO:0000256" key="8">
    <source>
        <dbReference type="RuleBase" id="RU280814"/>
    </source>
</evidence>
<keyword evidence="5 8" id="KW-1133">Transmembrane helix</keyword>
<gene>
    <name evidence="12" type="primary">jg2021</name>
    <name evidence="12" type="ORF">PAEG_LOCUS22422</name>
</gene>
<feature type="compositionally biased region" description="Basic and acidic residues" evidence="9">
    <location>
        <begin position="82"/>
        <end position="92"/>
    </location>
</feature>
<evidence type="ECO:0000256" key="3">
    <source>
        <dbReference type="ARBA" id="ARBA00022475"/>
    </source>
</evidence>
<feature type="transmembrane region" description="Helical" evidence="8">
    <location>
        <begin position="919"/>
        <end position="938"/>
    </location>
</feature>
<feature type="transmembrane region" description="Helical" evidence="8">
    <location>
        <begin position="523"/>
        <end position="544"/>
    </location>
</feature>
<feature type="transmembrane region" description="Helical" evidence="8">
    <location>
        <begin position="618"/>
        <end position="635"/>
    </location>
</feature>
<reference evidence="12" key="1">
    <citation type="submission" date="2022-03" db="EMBL/GenBank/DDBJ databases">
        <authorList>
            <person name="Lindestad O."/>
        </authorList>
    </citation>
    <scope>NUCLEOTIDE SEQUENCE</scope>
</reference>
<accession>A0A8S4S6G1</accession>
<keyword evidence="6 8" id="KW-0472">Membrane</keyword>
<proteinExistence type="inferred from homology"/>
<dbReference type="InterPro" id="IPR032394">
    <property type="entry name" value="Anoct_dimer"/>
</dbReference>
<feature type="transmembrane region" description="Helical" evidence="8">
    <location>
        <begin position="760"/>
        <end position="783"/>
    </location>
</feature>
<evidence type="ECO:0000256" key="4">
    <source>
        <dbReference type="ARBA" id="ARBA00022692"/>
    </source>
</evidence>
<feature type="transmembrane region" description="Helical" evidence="8">
    <location>
        <begin position="686"/>
        <end position="704"/>
    </location>
</feature>
<dbReference type="Pfam" id="PF16178">
    <property type="entry name" value="Anoct_dimer"/>
    <property type="match status" value="1"/>
</dbReference>
<evidence type="ECO:0000313" key="13">
    <source>
        <dbReference type="Proteomes" id="UP000838756"/>
    </source>
</evidence>
<evidence type="ECO:0000256" key="9">
    <source>
        <dbReference type="SAM" id="MobiDB-lite"/>
    </source>
</evidence>
<evidence type="ECO:0000256" key="2">
    <source>
        <dbReference type="ARBA" id="ARBA00009671"/>
    </source>
</evidence>
<dbReference type="InterPro" id="IPR007632">
    <property type="entry name" value="Anoctamin"/>
</dbReference>
<dbReference type="PANTHER" id="PTHR12308">
    <property type="entry name" value="ANOCTAMIN"/>
    <property type="match status" value="1"/>
</dbReference>
<protein>
    <recommendedName>
        <fullName evidence="8">Anoctamin</fullName>
    </recommendedName>
</protein>
<dbReference type="GO" id="GO:0046983">
    <property type="term" value="F:protein dimerization activity"/>
    <property type="evidence" value="ECO:0007669"/>
    <property type="project" value="InterPro"/>
</dbReference>
<dbReference type="PANTHER" id="PTHR12308:SF84">
    <property type="entry name" value="ANOCTAMIN"/>
    <property type="match status" value="1"/>
</dbReference>
<comment type="caution">
    <text evidence="12">The sequence shown here is derived from an EMBL/GenBank/DDBJ whole genome shotgun (WGS) entry which is preliminary data.</text>
</comment>
<feature type="domain" description="Anoctamin dimerisation" evidence="11">
    <location>
        <begin position="140"/>
        <end position="346"/>
    </location>
</feature>
<feature type="compositionally biased region" description="Acidic residues" evidence="9">
    <location>
        <begin position="72"/>
        <end position="81"/>
    </location>
</feature>
<feature type="domain" description="Anoctamin transmembrane" evidence="10">
    <location>
        <begin position="349"/>
        <end position="952"/>
    </location>
</feature>
<comment type="caution">
    <text evidence="8">Lacks conserved residue(s) required for the propagation of feature annotation.</text>
</comment>
<feature type="transmembrane region" description="Helical" evidence="8">
    <location>
        <begin position="807"/>
        <end position="831"/>
    </location>
</feature>
<evidence type="ECO:0000256" key="6">
    <source>
        <dbReference type="ARBA" id="ARBA00023136"/>
    </source>
</evidence>
<dbReference type="GO" id="GO:0005254">
    <property type="term" value="F:chloride channel activity"/>
    <property type="evidence" value="ECO:0007669"/>
    <property type="project" value="TreeGrafter"/>
</dbReference>
<keyword evidence="7" id="KW-0325">Glycoprotein</keyword>
<evidence type="ECO:0000259" key="10">
    <source>
        <dbReference type="Pfam" id="PF04547"/>
    </source>
</evidence>
<feature type="region of interest" description="Disordered" evidence="9">
    <location>
        <begin position="48"/>
        <end position="92"/>
    </location>
</feature>
<evidence type="ECO:0000256" key="1">
    <source>
        <dbReference type="ARBA" id="ARBA00004651"/>
    </source>
</evidence>
<name>A0A8S4S6G1_9NEOP</name>
<dbReference type="InterPro" id="IPR049452">
    <property type="entry name" value="Anoctamin_TM"/>
</dbReference>
<feature type="compositionally biased region" description="Basic and acidic residues" evidence="9">
    <location>
        <begin position="48"/>
        <end position="58"/>
    </location>
</feature>
<keyword evidence="4 8" id="KW-0812">Transmembrane</keyword>
<dbReference type="Proteomes" id="UP000838756">
    <property type="component" value="Unassembled WGS sequence"/>
</dbReference>
<organism evidence="12 13">
    <name type="scientific">Pararge aegeria aegeria</name>
    <dbReference type="NCBI Taxonomy" id="348720"/>
    <lineage>
        <taxon>Eukaryota</taxon>
        <taxon>Metazoa</taxon>
        <taxon>Ecdysozoa</taxon>
        <taxon>Arthropoda</taxon>
        <taxon>Hexapoda</taxon>
        <taxon>Insecta</taxon>
        <taxon>Pterygota</taxon>
        <taxon>Neoptera</taxon>
        <taxon>Endopterygota</taxon>
        <taxon>Lepidoptera</taxon>
        <taxon>Glossata</taxon>
        <taxon>Ditrysia</taxon>
        <taxon>Papilionoidea</taxon>
        <taxon>Nymphalidae</taxon>
        <taxon>Satyrinae</taxon>
        <taxon>Satyrini</taxon>
        <taxon>Parargina</taxon>
        <taxon>Pararge</taxon>
    </lineage>
</organism>
<dbReference type="EMBL" id="CAKXAJ010026033">
    <property type="protein sequence ID" value="CAH2252422.1"/>
    <property type="molecule type" value="Genomic_DNA"/>
</dbReference>
<evidence type="ECO:0000256" key="7">
    <source>
        <dbReference type="ARBA" id="ARBA00023180"/>
    </source>
</evidence>
<dbReference type="Pfam" id="PF04547">
    <property type="entry name" value="Anoctamin"/>
    <property type="match status" value="1"/>
</dbReference>
<feature type="transmembrane region" description="Helical" evidence="8">
    <location>
        <begin position="452"/>
        <end position="470"/>
    </location>
</feature>
<dbReference type="GO" id="GO:0005886">
    <property type="term" value="C:plasma membrane"/>
    <property type="evidence" value="ECO:0007669"/>
    <property type="project" value="UniProtKB-SubCell"/>
</dbReference>
<feature type="transmembrane region" description="Helical" evidence="8">
    <location>
        <begin position="366"/>
        <end position="384"/>
    </location>
</feature>
<dbReference type="OrthoDB" id="296386at2759"/>
<feature type="transmembrane region" description="Helical" evidence="8">
    <location>
        <begin position="570"/>
        <end position="598"/>
    </location>
</feature>
<evidence type="ECO:0000256" key="5">
    <source>
        <dbReference type="ARBA" id="ARBA00022989"/>
    </source>
</evidence>
<comment type="subcellular location">
    <subcellularLocation>
        <location evidence="1">Cell membrane</location>
        <topology evidence="1">Multi-pass membrane protein</topology>
    </subcellularLocation>
    <subcellularLocation>
        <location evidence="8">Membrane</location>
        <topology evidence="8">Multi-pass membrane protein</topology>
    </subcellularLocation>
</comment>